<feature type="transmembrane region" description="Helical" evidence="7">
    <location>
        <begin position="373"/>
        <end position="401"/>
    </location>
</feature>
<feature type="region of interest" description="Disordered" evidence="6">
    <location>
        <begin position="486"/>
        <end position="508"/>
    </location>
</feature>
<protein>
    <recommendedName>
        <fullName evidence="10">SSD domain-containing protein</fullName>
    </recommendedName>
</protein>
<keyword evidence="3 7" id="KW-1133">Transmembrane helix</keyword>
<dbReference type="PaxDb" id="2903-EOD06424"/>
<feature type="transmembrane region" description="Helical" evidence="7">
    <location>
        <begin position="304"/>
        <end position="326"/>
    </location>
</feature>
<dbReference type="PANTHER" id="PTHR45951">
    <property type="entry name" value="PROTEIN DISPATCHED-RELATED"/>
    <property type="match status" value="1"/>
</dbReference>
<feature type="transmembrane region" description="Helical" evidence="7">
    <location>
        <begin position="407"/>
        <end position="427"/>
    </location>
</feature>
<comment type="subcellular location">
    <subcellularLocation>
        <location evidence="1">Membrane</location>
        <topology evidence="1">Multi-pass membrane protein</topology>
    </subcellularLocation>
</comment>
<sequence>MREVVAPGIYKARYYVLAVALATLVASVAVTAVLWESGETQTFADSNPLALAGYGGGGIPKDHFTSDVVFKMTMCYGFEEKASRYPYNWLLFAQGEDGFAVDVKYDAGVDFDAALQQKIVDDCDRVAGAAYAAYVRTGADGNGEAYCILNQLRAANSSAFPYATEAELAAALVDFYASPAYAALLSATDGWALYAGFVVEGGDAYWHSFNTTVPANIEFIDTVLQGPVDDWKSIVGAECGGDGEQDFCSPTRTGPCTDFCFATDLGNIHYLWWLLEVCMNTAIKGIVVSLFVAFAVVLLSSANWIMAALATLTIGSVMSSVIASVLLVGYDIDAGACVLIIMVIGMAIDYAVHMAHAYNEAHGGRQEKASEAVQGMGISVLSGAGTTIGAAVPLLFASFLFYVKMGWFIFFVALWGVIYSFTMLVPLMMICGPEGTQGDVTHLLRCRAVVKAEPKVVDEKVGSTPPRTSANTLCLATAPSASVEASNAASGGACSPGGAADEATEGAA</sequence>
<accession>A0A0D3I589</accession>
<dbReference type="KEGG" id="ehx:EMIHUDRAFT_219332"/>
<evidence type="ECO:0000256" key="4">
    <source>
        <dbReference type="ARBA" id="ARBA00023136"/>
    </source>
</evidence>
<keyword evidence="9" id="KW-1185">Reference proteome</keyword>
<dbReference type="EnsemblProtists" id="EOD06424">
    <property type="protein sequence ID" value="EOD06424"/>
    <property type="gene ID" value="EMIHUDRAFT_219332"/>
</dbReference>
<feature type="transmembrane region" description="Helical" evidence="7">
    <location>
        <begin position="270"/>
        <end position="297"/>
    </location>
</feature>
<dbReference type="RefSeq" id="XP_005758853.1">
    <property type="nucleotide sequence ID" value="XM_005758796.1"/>
</dbReference>
<dbReference type="GeneID" id="17252483"/>
<evidence type="ECO:0000313" key="8">
    <source>
        <dbReference type="EnsemblProtists" id="EOD06424"/>
    </source>
</evidence>
<dbReference type="eggNOG" id="KOG3664">
    <property type="taxonomic scope" value="Eukaryota"/>
</dbReference>
<dbReference type="SUPFAM" id="SSF82866">
    <property type="entry name" value="Multidrug efflux transporter AcrB transmembrane domain"/>
    <property type="match status" value="1"/>
</dbReference>
<evidence type="ECO:0000256" key="1">
    <source>
        <dbReference type="ARBA" id="ARBA00004141"/>
    </source>
</evidence>
<dbReference type="Proteomes" id="UP000013827">
    <property type="component" value="Unassembled WGS sequence"/>
</dbReference>
<organism evidence="8 9">
    <name type="scientific">Emiliania huxleyi (strain CCMP1516)</name>
    <dbReference type="NCBI Taxonomy" id="280463"/>
    <lineage>
        <taxon>Eukaryota</taxon>
        <taxon>Haptista</taxon>
        <taxon>Haptophyta</taxon>
        <taxon>Prymnesiophyceae</taxon>
        <taxon>Isochrysidales</taxon>
        <taxon>Noelaerhabdaceae</taxon>
        <taxon>Emiliania</taxon>
    </lineage>
</organism>
<reference evidence="9" key="1">
    <citation type="journal article" date="2013" name="Nature">
        <title>Pan genome of the phytoplankton Emiliania underpins its global distribution.</title>
        <authorList>
            <person name="Read B.A."/>
            <person name="Kegel J."/>
            <person name="Klute M.J."/>
            <person name="Kuo A."/>
            <person name="Lefebvre S.C."/>
            <person name="Maumus F."/>
            <person name="Mayer C."/>
            <person name="Miller J."/>
            <person name="Monier A."/>
            <person name="Salamov A."/>
            <person name="Young J."/>
            <person name="Aguilar M."/>
            <person name="Claverie J.M."/>
            <person name="Frickenhaus S."/>
            <person name="Gonzalez K."/>
            <person name="Herman E.K."/>
            <person name="Lin Y.C."/>
            <person name="Napier J."/>
            <person name="Ogata H."/>
            <person name="Sarno A.F."/>
            <person name="Shmutz J."/>
            <person name="Schroeder D."/>
            <person name="de Vargas C."/>
            <person name="Verret F."/>
            <person name="von Dassow P."/>
            <person name="Valentin K."/>
            <person name="Van de Peer Y."/>
            <person name="Wheeler G."/>
            <person name="Dacks J.B."/>
            <person name="Delwiche C.F."/>
            <person name="Dyhrman S.T."/>
            <person name="Glockner G."/>
            <person name="John U."/>
            <person name="Richards T."/>
            <person name="Worden A.Z."/>
            <person name="Zhang X."/>
            <person name="Grigoriev I.V."/>
            <person name="Allen A.E."/>
            <person name="Bidle K."/>
            <person name="Borodovsky M."/>
            <person name="Bowler C."/>
            <person name="Brownlee C."/>
            <person name="Cock J.M."/>
            <person name="Elias M."/>
            <person name="Gladyshev V.N."/>
            <person name="Groth M."/>
            <person name="Guda C."/>
            <person name="Hadaegh A."/>
            <person name="Iglesias-Rodriguez M.D."/>
            <person name="Jenkins J."/>
            <person name="Jones B.M."/>
            <person name="Lawson T."/>
            <person name="Leese F."/>
            <person name="Lindquist E."/>
            <person name="Lobanov A."/>
            <person name="Lomsadze A."/>
            <person name="Malik S.B."/>
            <person name="Marsh M.E."/>
            <person name="Mackinder L."/>
            <person name="Mock T."/>
            <person name="Mueller-Roeber B."/>
            <person name="Pagarete A."/>
            <person name="Parker M."/>
            <person name="Probert I."/>
            <person name="Quesneville H."/>
            <person name="Raines C."/>
            <person name="Rensing S.A."/>
            <person name="Riano-Pachon D.M."/>
            <person name="Richier S."/>
            <person name="Rokitta S."/>
            <person name="Shiraiwa Y."/>
            <person name="Soanes D.M."/>
            <person name="van der Giezen M."/>
            <person name="Wahlund T.M."/>
            <person name="Williams B."/>
            <person name="Wilson W."/>
            <person name="Wolfe G."/>
            <person name="Wurch L.L."/>
        </authorList>
    </citation>
    <scope>NUCLEOTIDE SEQUENCE</scope>
</reference>
<dbReference type="PANTHER" id="PTHR45951:SF7">
    <property type="entry name" value="SSD DOMAIN-CONTAINING PROTEIN"/>
    <property type="match status" value="1"/>
</dbReference>
<dbReference type="GO" id="GO:0022857">
    <property type="term" value="F:transmembrane transporter activity"/>
    <property type="evidence" value="ECO:0007669"/>
    <property type="project" value="TreeGrafter"/>
</dbReference>
<keyword evidence="2 7" id="KW-0812">Transmembrane</keyword>
<dbReference type="InterPro" id="IPR052081">
    <property type="entry name" value="Dispatched_Hh_regulator"/>
</dbReference>
<reference evidence="8" key="2">
    <citation type="submission" date="2024-10" db="UniProtKB">
        <authorList>
            <consortium name="EnsemblProtists"/>
        </authorList>
    </citation>
    <scope>IDENTIFICATION</scope>
</reference>
<feature type="transmembrane region" description="Helical" evidence="7">
    <location>
        <begin position="12"/>
        <end position="35"/>
    </location>
</feature>
<keyword evidence="4 7" id="KW-0472">Membrane</keyword>
<dbReference type="GO" id="GO:0016020">
    <property type="term" value="C:membrane"/>
    <property type="evidence" value="ECO:0007669"/>
    <property type="project" value="UniProtKB-SubCell"/>
</dbReference>
<evidence type="ECO:0000256" key="3">
    <source>
        <dbReference type="ARBA" id="ARBA00022989"/>
    </source>
</evidence>
<dbReference type="Gene3D" id="1.20.1640.10">
    <property type="entry name" value="Multidrug efflux transporter AcrB transmembrane domain"/>
    <property type="match status" value="1"/>
</dbReference>
<evidence type="ECO:0000313" key="9">
    <source>
        <dbReference type="Proteomes" id="UP000013827"/>
    </source>
</evidence>
<dbReference type="HOGENOM" id="CLU_536872_0_0_1"/>
<evidence type="ECO:0000256" key="6">
    <source>
        <dbReference type="SAM" id="MobiDB-lite"/>
    </source>
</evidence>
<feature type="transmembrane region" description="Helical" evidence="7">
    <location>
        <begin position="332"/>
        <end position="352"/>
    </location>
</feature>
<dbReference type="AlphaFoldDB" id="A0A0D3I589"/>
<keyword evidence="5" id="KW-0325">Glycoprotein</keyword>
<name>A0A0D3I589_EMIH1</name>
<evidence type="ECO:0000256" key="2">
    <source>
        <dbReference type="ARBA" id="ARBA00022692"/>
    </source>
</evidence>
<evidence type="ECO:0000256" key="5">
    <source>
        <dbReference type="ARBA" id="ARBA00023180"/>
    </source>
</evidence>
<dbReference type="STRING" id="2903.R1DC77"/>
<evidence type="ECO:0008006" key="10">
    <source>
        <dbReference type="Google" id="ProtNLM"/>
    </source>
</evidence>
<proteinExistence type="predicted"/>
<evidence type="ECO:0000256" key="7">
    <source>
        <dbReference type="SAM" id="Phobius"/>
    </source>
</evidence>